<evidence type="ECO:0000313" key="1">
    <source>
        <dbReference type="EMBL" id="GIY77778.1"/>
    </source>
</evidence>
<organism evidence="1 2">
    <name type="scientific">Caerostris extrusa</name>
    <name type="common">Bark spider</name>
    <name type="synonym">Caerostris bankana</name>
    <dbReference type="NCBI Taxonomy" id="172846"/>
    <lineage>
        <taxon>Eukaryota</taxon>
        <taxon>Metazoa</taxon>
        <taxon>Ecdysozoa</taxon>
        <taxon>Arthropoda</taxon>
        <taxon>Chelicerata</taxon>
        <taxon>Arachnida</taxon>
        <taxon>Araneae</taxon>
        <taxon>Araneomorphae</taxon>
        <taxon>Entelegynae</taxon>
        <taxon>Araneoidea</taxon>
        <taxon>Araneidae</taxon>
        <taxon>Caerostris</taxon>
    </lineage>
</organism>
<keyword evidence="2" id="KW-1185">Reference proteome</keyword>
<proteinExistence type="predicted"/>
<sequence length="126" mass="14898">MVTLHRITSNLPIPAFESNVHHHLQASKFYFYCKLLTLFKTYHSEVHFLTAEKTPGTKNEWSYVFFNAEEKINLDGSVEWYMTDTCFFKVLQCLEDYQNVPQSYSSSFRDIQERKVIAEMSYKTTS</sequence>
<dbReference type="AlphaFoldDB" id="A0AAV4W835"/>
<protein>
    <submittedName>
        <fullName evidence="1">Uncharacterized protein</fullName>
    </submittedName>
</protein>
<gene>
    <name evidence="1" type="ORF">CEXT_444611</name>
</gene>
<comment type="caution">
    <text evidence="1">The sequence shown here is derived from an EMBL/GenBank/DDBJ whole genome shotgun (WGS) entry which is preliminary data.</text>
</comment>
<dbReference type="EMBL" id="BPLR01015678">
    <property type="protein sequence ID" value="GIY77778.1"/>
    <property type="molecule type" value="Genomic_DNA"/>
</dbReference>
<reference evidence="1 2" key="1">
    <citation type="submission" date="2021-06" db="EMBL/GenBank/DDBJ databases">
        <title>Caerostris extrusa draft genome.</title>
        <authorList>
            <person name="Kono N."/>
            <person name="Arakawa K."/>
        </authorList>
    </citation>
    <scope>NUCLEOTIDE SEQUENCE [LARGE SCALE GENOMIC DNA]</scope>
</reference>
<accession>A0AAV4W835</accession>
<evidence type="ECO:0000313" key="2">
    <source>
        <dbReference type="Proteomes" id="UP001054945"/>
    </source>
</evidence>
<dbReference type="Proteomes" id="UP001054945">
    <property type="component" value="Unassembled WGS sequence"/>
</dbReference>
<name>A0AAV4W835_CAEEX</name>